<dbReference type="InterPro" id="IPR000160">
    <property type="entry name" value="GGDEF_dom"/>
</dbReference>
<dbReference type="SUPFAM" id="SSF55073">
    <property type="entry name" value="Nucleotide cyclase"/>
    <property type="match status" value="1"/>
</dbReference>
<evidence type="ECO:0000259" key="3">
    <source>
        <dbReference type="PROSITE" id="PS50887"/>
    </source>
</evidence>
<dbReference type="SMART" id="SM00052">
    <property type="entry name" value="EAL"/>
    <property type="match status" value="1"/>
</dbReference>
<feature type="transmembrane region" description="Helical" evidence="1">
    <location>
        <begin position="6"/>
        <end position="25"/>
    </location>
</feature>
<dbReference type="InterPro" id="IPR001633">
    <property type="entry name" value="EAL_dom"/>
</dbReference>
<dbReference type="SMART" id="SM00267">
    <property type="entry name" value="GGDEF"/>
    <property type="match status" value="1"/>
</dbReference>
<dbReference type="EMBL" id="PVNO01000025">
    <property type="protein sequence ID" value="PRO68678.1"/>
    <property type="molecule type" value="Genomic_DNA"/>
</dbReference>
<dbReference type="PANTHER" id="PTHR33121:SF79">
    <property type="entry name" value="CYCLIC DI-GMP PHOSPHODIESTERASE PDED-RELATED"/>
    <property type="match status" value="1"/>
</dbReference>
<dbReference type="PANTHER" id="PTHR33121">
    <property type="entry name" value="CYCLIC DI-GMP PHOSPHODIESTERASE PDEF"/>
    <property type="match status" value="1"/>
</dbReference>
<keyword evidence="1" id="KW-1133">Transmembrane helix</keyword>
<dbReference type="InterPro" id="IPR029787">
    <property type="entry name" value="Nucleotide_cyclase"/>
</dbReference>
<evidence type="ECO:0000256" key="1">
    <source>
        <dbReference type="SAM" id="Phobius"/>
    </source>
</evidence>
<reference evidence="5" key="1">
    <citation type="journal article" date="2020" name="Int. J. Syst. Evol. Microbiol.">
        <title>Alteromonas alba sp. nov., a marine bacterium isolated from the seawater of the West Pacific Ocean.</title>
        <authorList>
            <person name="Sun C."/>
            <person name="Wu Y.-H."/>
            <person name="Xamxidin M."/>
            <person name="Cheng H."/>
            <person name="Xu X.-W."/>
        </authorList>
    </citation>
    <scope>NUCLEOTIDE SEQUENCE [LARGE SCALE GENOMIC DNA]</scope>
    <source>
        <strain evidence="5">9a2</strain>
    </source>
</reference>
<evidence type="ECO:0000259" key="2">
    <source>
        <dbReference type="PROSITE" id="PS50883"/>
    </source>
</evidence>
<dbReference type="Proteomes" id="UP000239539">
    <property type="component" value="Unassembled WGS sequence"/>
</dbReference>
<accession>A0ABX5CMA4</accession>
<keyword evidence="1" id="KW-0472">Membrane</keyword>
<comment type="caution">
    <text evidence="4">The sequence shown here is derived from an EMBL/GenBank/DDBJ whole genome shotgun (WGS) entry which is preliminary data.</text>
</comment>
<dbReference type="Gene3D" id="3.20.20.450">
    <property type="entry name" value="EAL domain"/>
    <property type="match status" value="1"/>
</dbReference>
<evidence type="ECO:0000313" key="4">
    <source>
        <dbReference type="EMBL" id="PRO68678.1"/>
    </source>
</evidence>
<dbReference type="Pfam" id="PF00563">
    <property type="entry name" value="EAL"/>
    <property type="match status" value="1"/>
</dbReference>
<dbReference type="SUPFAM" id="SSF141868">
    <property type="entry name" value="EAL domain-like"/>
    <property type="match status" value="1"/>
</dbReference>
<sequence length="643" mass="71449">MKLSSRINWGIIALMFFAFIALSVAELRLLQSNTSTLISNETEKALASYTKAANATLASSQTKSMMLSVVAETLAARPSIASANVTDEEGNVSVSHESASTGPIPSWFSLIDPAPAFKKRIALPNNDSYLVVTSDKHDTYSKFTAIVIKNATIFMSLSFIVYLLVTVLTKSALRPINDVIRKLNDMGGHNFTSPDANTSAKDFESLSITVNNLAATLASKFDDLTRQAELFKKEASKDALTGLSNRGAFERHMRALLNENATSQEKELIVVRLAQLANINTKLGMVPGDNYVKAITNILMEEAKNNSSIRFVFRLSGGDFALISEPMEKPTRDLVLTNISTQCASVTPLRDGTKATWIGVTRFTGSMTMQQVMESVDSALIASMKTQSGWQLASDIAHVHSNSQWRERLNHIVSQQYADIMIQPVMDIEKNMPAYYETSGRFKDKKTNDVIPMSQLIPASERLDLIPEVDKLVTNIVFKKMEVTSQQVAINLSITSIANREFREWLVKELTQRENLCSKLFFEIEDAALIQQREYTELLCRHLMGLGCRITIEHFGDNFASLSGLRVIQPQFVKLSGRLTQGIHTNKDNQLFVSSLISIAKNLNIKVIAEMVETEAESIALTKLGVEHQQGYYFAKPALWNVY</sequence>
<name>A0ABX5CMA4_9ALTE</name>
<protein>
    <submittedName>
        <fullName evidence="4">Diguanylate cyclase</fullName>
    </submittedName>
</protein>
<organism evidence="4 5">
    <name type="scientific">Alteromonas gracilis</name>
    <dbReference type="NCBI Taxonomy" id="1479524"/>
    <lineage>
        <taxon>Bacteria</taxon>
        <taxon>Pseudomonadati</taxon>
        <taxon>Pseudomonadota</taxon>
        <taxon>Gammaproteobacteria</taxon>
        <taxon>Alteromonadales</taxon>
        <taxon>Alteromonadaceae</taxon>
        <taxon>Alteromonas/Salinimonas group</taxon>
        <taxon>Alteromonas</taxon>
    </lineage>
</organism>
<dbReference type="InterPro" id="IPR050706">
    <property type="entry name" value="Cyclic-di-GMP_PDE-like"/>
</dbReference>
<feature type="domain" description="EAL" evidence="2">
    <location>
        <begin position="402"/>
        <end position="643"/>
    </location>
</feature>
<keyword evidence="5" id="KW-1185">Reference proteome</keyword>
<dbReference type="PROSITE" id="PS50883">
    <property type="entry name" value="EAL"/>
    <property type="match status" value="1"/>
</dbReference>
<dbReference type="CDD" id="cd01948">
    <property type="entry name" value="EAL"/>
    <property type="match status" value="1"/>
</dbReference>
<dbReference type="Pfam" id="PF00990">
    <property type="entry name" value="GGDEF"/>
    <property type="match status" value="1"/>
</dbReference>
<feature type="domain" description="GGDEF" evidence="3">
    <location>
        <begin position="264"/>
        <end position="396"/>
    </location>
</feature>
<dbReference type="RefSeq" id="WP_105930915.1">
    <property type="nucleotide sequence ID" value="NZ_PVNO01000025.1"/>
</dbReference>
<dbReference type="Gene3D" id="3.30.70.270">
    <property type="match status" value="1"/>
</dbReference>
<dbReference type="InterPro" id="IPR035919">
    <property type="entry name" value="EAL_sf"/>
</dbReference>
<proteinExistence type="predicted"/>
<dbReference type="PROSITE" id="PS50887">
    <property type="entry name" value="GGDEF"/>
    <property type="match status" value="1"/>
</dbReference>
<evidence type="ECO:0000313" key="5">
    <source>
        <dbReference type="Proteomes" id="UP000239539"/>
    </source>
</evidence>
<dbReference type="InterPro" id="IPR043128">
    <property type="entry name" value="Rev_trsase/Diguanyl_cyclase"/>
</dbReference>
<gene>
    <name evidence="4" type="ORF">C6Y39_08815</name>
</gene>
<keyword evidence="1" id="KW-0812">Transmembrane</keyword>
<feature type="transmembrane region" description="Helical" evidence="1">
    <location>
        <begin position="146"/>
        <end position="165"/>
    </location>
</feature>